<sequence>MATLELRQMSIKSISSLNKTLLQSWESTLIKYNLEGRGIHERHAAGSLKTSLGQISLLWFSISLAVNNLTLGMLGPLIFVFGMFVGCLPVAYISTFGPSSGLRAMVLARYSMGWWGQNWLSFIAGQILSAVSIDGRCWHYYRQCDHLGDYNIWICTPFSTGTYSWIPQMVVLCILARDLLLFPLSFSSHHVRWRRIGFLRLLSRDTSKAKVFCLTMIGLSLSFTFAFMLGIGLATGVTTDKACFGNICSVIVALGLIANMTAPTYVAGVDIQVLGQWFYYVPRFEWNTLATIFTNFLALMGYWSTIWVAIMLEEHLIFYKRMGMVKFNWEIWNDRTKLPFGGAAVIAFLVGWAGAILCMAQVWYIGPAKEVGEYGTDMGNYVGFAWAALVYPPLRWLELKTLKRDEGNIYAS</sequence>
<feature type="transmembrane region" description="Helical" evidence="2">
    <location>
        <begin position="340"/>
        <end position="366"/>
    </location>
</feature>
<feature type="transmembrane region" description="Helical" evidence="2">
    <location>
        <begin position="114"/>
        <end position="133"/>
    </location>
</feature>
<feature type="transmembrane region" description="Helical" evidence="2">
    <location>
        <begin position="209"/>
        <end position="231"/>
    </location>
</feature>
<feature type="transmembrane region" description="Helical" evidence="2">
    <location>
        <begin position="286"/>
        <end position="312"/>
    </location>
</feature>
<proteinExistence type="predicted"/>
<dbReference type="InParanoid" id="A0A3N4LGF3"/>
<evidence type="ECO:0000313" key="4">
    <source>
        <dbReference type="Proteomes" id="UP000267821"/>
    </source>
</evidence>
<feature type="transmembrane region" description="Helical" evidence="2">
    <location>
        <begin position="378"/>
        <end position="394"/>
    </location>
</feature>
<accession>A0A3N4LGF3</accession>
<protein>
    <recommendedName>
        <fullName evidence="5">Purine-cytosine permease</fullName>
    </recommendedName>
</protein>
<dbReference type="FunCoup" id="A0A3N4LGF3">
    <property type="interactions" value="57"/>
</dbReference>
<dbReference type="GO" id="GO:0022857">
    <property type="term" value="F:transmembrane transporter activity"/>
    <property type="evidence" value="ECO:0007669"/>
    <property type="project" value="InterPro"/>
</dbReference>
<gene>
    <name evidence="3" type="ORF">L211DRAFT_863328</name>
</gene>
<keyword evidence="2" id="KW-0472">Membrane</keyword>
<dbReference type="Gene3D" id="1.10.4160.10">
    <property type="entry name" value="Hydantoin permease"/>
    <property type="match status" value="2"/>
</dbReference>
<keyword evidence="2" id="KW-0812">Transmembrane</keyword>
<dbReference type="InterPro" id="IPR026030">
    <property type="entry name" value="Pur-cyt_permease_Fcy2/21/22"/>
</dbReference>
<dbReference type="OrthoDB" id="5428495at2759"/>
<dbReference type="PIRSF" id="PIRSF002744">
    <property type="entry name" value="Pur-cyt_permease"/>
    <property type="match status" value="1"/>
</dbReference>
<feature type="transmembrane region" description="Helical" evidence="2">
    <location>
        <begin position="71"/>
        <end position="94"/>
    </location>
</feature>
<dbReference type="STRING" id="1051890.A0A3N4LGF3"/>
<evidence type="ECO:0000313" key="3">
    <source>
        <dbReference type="EMBL" id="RPB20522.1"/>
    </source>
</evidence>
<evidence type="ECO:0000256" key="1">
    <source>
        <dbReference type="ARBA" id="ARBA00022448"/>
    </source>
</evidence>
<evidence type="ECO:0000256" key="2">
    <source>
        <dbReference type="SAM" id="Phobius"/>
    </source>
</evidence>
<feature type="transmembrane region" description="Helical" evidence="2">
    <location>
        <begin position="243"/>
        <end position="266"/>
    </location>
</feature>
<dbReference type="EMBL" id="ML121570">
    <property type="protein sequence ID" value="RPB20522.1"/>
    <property type="molecule type" value="Genomic_DNA"/>
</dbReference>
<dbReference type="GO" id="GO:0005886">
    <property type="term" value="C:plasma membrane"/>
    <property type="evidence" value="ECO:0007669"/>
    <property type="project" value="TreeGrafter"/>
</dbReference>
<name>A0A3N4LGF3_9PEZI</name>
<keyword evidence="2" id="KW-1133">Transmembrane helix</keyword>
<dbReference type="Proteomes" id="UP000267821">
    <property type="component" value="Unassembled WGS sequence"/>
</dbReference>
<reference evidence="3 4" key="1">
    <citation type="journal article" date="2018" name="Nat. Ecol. Evol.">
        <title>Pezizomycetes genomes reveal the molecular basis of ectomycorrhizal truffle lifestyle.</title>
        <authorList>
            <person name="Murat C."/>
            <person name="Payen T."/>
            <person name="Noel B."/>
            <person name="Kuo A."/>
            <person name="Morin E."/>
            <person name="Chen J."/>
            <person name="Kohler A."/>
            <person name="Krizsan K."/>
            <person name="Balestrini R."/>
            <person name="Da Silva C."/>
            <person name="Montanini B."/>
            <person name="Hainaut M."/>
            <person name="Levati E."/>
            <person name="Barry K.W."/>
            <person name="Belfiori B."/>
            <person name="Cichocki N."/>
            <person name="Clum A."/>
            <person name="Dockter R.B."/>
            <person name="Fauchery L."/>
            <person name="Guy J."/>
            <person name="Iotti M."/>
            <person name="Le Tacon F."/>
            <person name="Lindquist E.A."/>
            <person name="Lipzen A."/>
            <person name="Malagnac F."/>
            <person name="Mello A."/>
            <person name="Molinier V."/>
            <person name="Miyauchi S."/>
            <person name="Poulain J."/>
            <person name="Riccioni C."/>
            <person name="Rubini A."/>
            <person name="Sitrit Y."/>
            <person name="Splivallo R."/>
            <person name="Traeger S."/>
            <person name="Wang M."/>
            <person name="Zifcakova L."/>
            <person name="Wipf D."/>
            <person name="Zambonelli A."/>
            <person name="Paolocci F."/>
            <person name="Nowrousian M."/>
            <person name="Ottonello S."/>
            <person name="Baldrian P."/>
            <person name="Spatafora J.W."/>
            <person name="Henrissat B."/>
            <person name="Nagy L.G."/>
            <person name="Aury J.M."/>
            <person name="Wincker P."/>
            <person name="Grigoriev I.V."/>
            <person name="Bonfante P."/>
            <person name="Martin F.M."/>
        </authorList>
    </citation>
    <scope>NUCLEOTIDE SEQUENCE [LARGE SCALE GENOMIC DNA]</scope>
    <source>
        <strain evidence="3 4">ATCC MYA-4762</strain>
    </source>
</reference>
<dbReference type="GO" id="GO:0000329">
    <property type="term" value="C:fungal-type vacuole membrane"/>
    <property type="evidence" value="ECO:0007669"/>
    <property type="project" value="TreeGrafter"/>
</dbReference>
<dbReference type="PANTHER" id="PTHR31806:SF8">
    <property type="entry name" value="TRANSPORTER, PUTATIVE (AFU_ORTHOLOGUE AFUA_2G03000)-RELATED"/>
    <property type="match status" value="1"/>
</dbReference>
<dbReference type="AlphaFoldDB" id="A0A3N4LGF3"/>
<evidence type="ECO:0008006" key="5">
    <source>
        <dbReference type="Google" id="ProtNLM"/>
    </source>
</evidence>
<keyword evidence="1" id="KW-0813">Transport</keyword>
<organism evidence="3 4">
    <name type="scientific">Terfezia boudieri ATCC MYA-4762</name>
    <dbReference type="NCBI Taxonomy" id="1051890"/>
    <lineage>
        <taxon>Eukaryota</taxon>
        <taxon>Fungi</taxon>
        <taxon>Dikarya</taxon>
        <taxon>Ascomycota</taxon>
        <taxon>Pezizomycotina</taxon>
        <taxon>Pezizomycetes</taxon>
        <taxon>Pezizales</taxon>
        <taxon>Pezizaceae</taxon>
        <taxon>Terfezia</taxon>
    </lineage>
</organism>
<dbReference type="PANTHER" id="PTHR31806">
    <property type="entry name" value="PURINE-CYTOSINE PERMEASE FCY2-RELATED"/>
    <property type="match status" value="1"/>
</dbReference>
<keyword evidence="4" id="KW-1185">Reference proteome</keyword>